<dbReference type="RefSeq" id="WP_230758796.1">
    <property type="nucleotide sequence ID" value="NZ_JAINWA010000003.1"/>
</dbReference>
<evidence type="ECO:0000313" key="1">
    <source>
        <dbReference type="EMBL" id="MCD1656194.1"/>
    </source>
</evidence>
<accession>A0AAE3EMV7</accession>
<comment type="caution">
    <text evidence="1">The sequence shown here is derived from an EMBL/GenBank/DDBJ whole genome shotgun (WGS) entry which is preliminary data.</text>
</comment>
<dbReference type="Proteomes" id="UP001198163">
    <property type="component" value="Unassembled WGS sequence"/>
</dbReference>
<organism evidence="1 2">
    <name type="scientific">Teretinema zuelzerae</name>
    <dbReference type="NCBI Taxonomy" id="156"/>
    <lineage>
        <taxon>Bacteria</taxon>
        <taxon>Pseudomonadati</taxon>
        <taxon>Spirochaetota</taxon>
        <taxon>Spirochaetia</taxon>
        <taxon>Spirochaetales</taxon>
        <taxon>Treponemataceae</taxon>
        <taxon>Teretinema</taxon>
    </lineage>
</organism>
<protein>
    <submittedName>
        <fullName evidence="1">DUF721 domain-containing protein</fullName>
    </submittedName>
</protein>
<name>A0AAE3EMV7_9SPIR</name>
<keyword evidence="2" id="KW-1185">Reference proteome</keyword>
<gene>
    <name evidence="1" type="ORF">K7J14_15985</name>
</gene>
<dbReference type="Pfam" id="PF05258">
    <property type="entry name" value="DciA"/>
    <property type="match status" value="1"/>
</dbReference>
<dbReference type="EMBL" id="JAINWA010000003">
    <property type="protein sequence ID" value="MCD1656194.1"/>
    <property type="molecule type" value="Genomic_DNA"/>
</dbReference>
<dbReference type="AlphaFoldDB" id="A0AAE3EMV7"/>
<evidence type="ECO:0000313" key="2">
    <source>
        <dbReference type="Proteomes" id="UP001198163"/>
    </source>
</evidence>
<dbReference type="InterPro" id="IPR007922">
    <property type="entry name" value="DciA-like"/>
</dbReference>
<reference evidence="1" key="1">
    <citation type="submission" date="2021-08" db="EMBL/GenBank/DDBJ databases">
        <title>Comparative analyses of Brucepasteria parasyntrophica and Teretinema zuelzerae.</title>
        <authorList>
            <person name="Song Y."/>
            <person name="Brune A."/>
        </authorList>
    </citation>
    <scope>NUCLEOTIDE SEQUENCE</scope>
    <source>
        <strain evidence="1">DSM 1903</strain>
    </source>
</reference>
<proteinExistence type="predicted"/>
<sequence>MCADYRKAADLVSALFDGMMNKEMNQSMSFIRGWKSVVGDKLAAHSKIIDLDRGSIIVEVDHPGWSQQILLQKKRIVSSLSRSFPELQIQNIQIRVLSECSTPYVKEATPIGEGLHRNSEEETDVSVNAELPDELQDLFSKLKESIRKGKPKSVKHF</sequence>